<reference evidence="2 3" key="1">
    <citation type="submission" date="2018-08" db="EMBL/GenBank/DDBJ databases">
        <title>Genome and evolution of the arbuscular mycorrhizal fungus Diversispora epigaea (formerly Glomus versiforme) and its bacterial endosymbionts.</title>
        <authorList>
            <person name="Sun X."/>
            <person name="Fei Z."/>
            <person name="Harrison M."/>
        </authorList>
    </citation>
    <scope>NUCLEOTIDE SEQUENCE [LARGE SCALE GENOMIC DNA]</scope>
    <source>
        <strain evidence="2 3">IT104</strain>
    </source>
</reference>
<keyword evidence="3" id="KW-1185">Reference proteome</keyword>
<evidence type="ECO:0000256" key="1">
    <source>
        <dbReference type="SAM" id="MobiDB-lite"/>
    </source>
</evidence>
<evidence type="ECO:0000313" key="2">
    <source>
        <dbReference type="EMBL" id="RHZ57730.1"/>
    </source>
</evidence>
<feature type="compositionally biased region" description="Basic and acidic residues" evidence="1">
    <location>
        <begin position="75"/>
        <end position="86"/>
    </location>
</feature>
<dbReference type="EMBL" id="PQFF01000344">
    <property type="protein sequence ID" value="RHZ57730.1"/>
    <property type="molecule type" value="Genomic_DNA"/>
</dbReference>
<dbReference type="Proteomes" id="UP000266861">
    <property type="component" value="Unassembled WGS sequence"/>
</dbReference>
<sequence length="86" mass="9990">MTFVTSAGIMKLWMIHIKIRNFDDCPYEVKESEIYKQIEECNKLNLTNPVDNNNTNSSTSYETHPSAIYTVEPKNLNENDDKNTMN</sequence>
<protein>
    <submittedName>
        <fullName evidence="2">Uncharacterized protein</fullName>
    </submittedName>
</protein>
<evidence type="ECO:0000313" key="3">
    <source>
        <dbReference type="Proteomes" id="UP000266861"/>
    </source>
</evidence>
<proteinExistence type="predicted"/>
<gene>
    <name evidence="2" type="ORF">Glove_384g9</name>
</gene>
<feature type="compositionally biased region" description="Low complexity" evidence="1">
    <location>
        <begin position="46"/>
        <end position="60"/>
    </location>
</feature>
<organism evidence="2 3">
    <name type="scientific">Diversispora epigaea</name>
    <dbReference type="NCBI Taxonomy" id="1348612"/>
    <lineage>
        <taxon>Eukaryota</taxon>
        <taxon>Fungi</taxon>
        <taxon>Fungi incertae sedis</taxon>
        <taxon>Mucoromycota</taxon>
        <taxon>Glomeromycotina</taxon>
        <taxon>Glomeromycetes</taxon>
        <taxon>Diversisporales</taxon>
        <taxon>Diversisporaceae</taxon>
        <taxon>Diversispora</taxon>
    </lineage>
</organism>
<name>A0A397HBF0_9GLOM</name>
<dbReference type="AlphaFoldDB" id="A0A397HBF0"/>
<feature type="region of interest" description="Disordered" evidence="1">
    <location>
        <begin position="46"/>
        <end position="86"/>
    </location>
</feature>
<accession>A0A397HBF0</accession>
<comment type="caution">
    <text evidence="2">The sequence shown here is derived from an EMBL/GenBank/DDBJ whole genome shotgun (WGS) entry which is preliminary data.</text>
</comment>